<dbReference type="AlphaFoldDB" id="A0ABD0R3C4"/>
<sequence length="52" mass="5546">SSAGTKPGGSESFRRSHVFPSQATQHSVSSAPHSHLQTHRQALLHTGGIHFT</sequence>
<gene>
    <name evidence="2" type="ORF">M9458_011308</name>
</gene>
<accession>A0ABD0R3C4</accession>
<evidence type="ECO:0000256" key="1">
    <source>
        <dbReference type="SAM" id="MobiDB-lite"/>
    </source>
</evidence>
<organism evidence="2 3">
    <name type="scientific">Cirrhinus mrigala</name>
    <name type="common">Mrigala</name>
    <dbReference type="NCBI Taxonomy" id="683832"/>
    <lineage>
        <taxon>Eukaryota</taxon>
        <taxon>Metazoa</taxon>
        <taxon>Chordata</taxon>
        <taxon>Craniata</taxon>
        <taxon>Vertebrata</taxon>
        <taxon>Euteleostomi</taxon>
        <taxon>Actinopterygii</taxon>
        <taxon>Neopterygii</taxon>
        <taxon>Teleostei</taxon>
        <taxon>Ostariophysi</taxon>
        <taxon>Cypriniformes</taxon>
        <taxon>Cyprinidae</taxon>
        <taxon>Labeoninae</taxon>
        <taxon>Labeonini</taxon>
        <taxon>Cirrhinus</taxon>
    </lineage>
</organism>
<feature type="non-terminal residue" evidence="2">
    <location>
        <position position="1"/>
    </location>
</feature>
<proteinExistence type="predicted"/>
<dbReference type="Proteomes" id="UP001529510">
    <property type="component" value="Unassembled WGS sequence"/>
</dbReference>
<reference evidence="2 3" key="1">
    <citation type="submission" date="2024-05" db="EMBL/GenBank/DDBJ databases">
        <title>Genome sequencing and assembly of Indian major carp, Cirrhinus mrigala (Hamilton, 1822).</title>
        <authorList>
            <person name="Mohindra V."/>
            <person name="Chowdhury L.M."/>
            <person name="Lal K."/>
            <person name="Jena J.K."/>
        </authorList>
    </citation>
    <scope>NUCLEOTIDE SEQUENCE [LARGE SCALE GENOMIC DNA]</scope>
    <source>
        <strain evidence="2">CM1030</strain>
        <tissue evidence="2">Blood</tissue>
    </source>
</reference>
<feature type="non-terminal residue" evidence="2">
    <location>
        <position position="52"/>
    </location>
</feature>
<name>A0ABD0R3C4_CIRMR</name>
<evidence type="ECO:0000313" key="3">
    <source>
        <dbReference type="Proteomes" id="UP001529510"/>
    </source>
</evidence>
<dbReference type="EMBL" id="JAMKFB020000005">
    <property type="protein sequence ID" value="KAL0193012.1"/>
    <property type="molecule type" value="Genomic_DNA"/>
</dbReference>
<keyword evidence="3" id="KW-1185">Reference proteome</keyword>
<protein>
    <submittedName>
        <fullName evidence="2">Uncharacterized protein</fullName>
    </submittedName>
</protein>
<comment type="caution">
    <text evidence="2">The sequence shown here is derived from an EMBL/GenBank/DDBJ whole genome shotgun (WGS) entry which is preliminary data.</text>
</comment>
<evidence type="ECO:0000313" key="2">
    <source>
        <dbReference type="EMBL" id="KAL0193012.1"/>
    </source>
</evidence>
<feature type="region of interest" description="Disordered" evidence="1">
    <location>
        <begin position="1"/>
        <end position="52"/>
    </location>
</feature>
<feature type="compositionally biased region" description="Polar residues" evidence="1">
    <location>
        <begin position="19"/>
        <end position="32"/>
    </location>
</feature>